<feature type="domain" description="RdRp catalytic" evidence="10">
    <location>
        <begin position="310"/>
        <end position="453"/>
    </location>
</feature>
<evidence type="ECO:0000256" key="4">
    <source>
        <dbReference type="ARBA" id="ARBA00022695"/>
    </source>
</evidence>
<evidence type="ECO:0000256" key="6">
    <source>
        <dbReference type="ARBA" id="ARBA00022953"/>
    </source>
</evidence>
<keyword evidence="9" id="KW-0479">Metal-binding</keyword>
<dbReference type="RefSeq" id="YP_010769595.1">
    <property type="nucleotide sequence ID" value="NC_074021.1"/>
</dbReference>
<feature type="binding site" evidence="9">
    <location>
        <position position="422"/>
    </location>
    <ligand>
        <name>Mg(2+)</name>
        <dbReference type="ChEBI" id="CHEBI:18420"/>
        <label>2</label>
    </ligand>
</feature>
<evidence type="ECO:0000256" key="2">
    <source>
        <dbReference type="ARBA" id="ARBA00022484"/>
    </source>
</evidence>
<keyword evidence="5" id="KW-0547">Nucleotide-binding</keyword>
<dbReference type="GO" id="GO:0039694">
    <property type="term" value="P:viral RNA genome replication"/>
    <property type="evidence" value="ECO:0007669"/>
    <property type="project" value="InterPro"/>
</dbReference>
<accession>A0A8S5L472</accession>
<evidence type="ECO:0000256" key="9">
    <source>
        <dbReference type="PIRSR" id="PIRSR605093-1"/>
    </source>
</evidence>
<evidence type="ECO:0000256" key="8">
    <source>
        <dbReference type="ARBA" id="ARBA00048744"/>
    </source>
</evidence>
<keyword evidence="2 11" id="KW-0696">RNA-directed RNA polymerase</keyword>
<protein>
    <recommendedName>
        <fullName evidence="1">RNA-directed RNA polymerase</fullName>
        <ecNumber evidence="1">2.7.7.48</ecNumber>
    </recommendedName>
    <alternativeName>
        <fullName evidence="7">RNA replicase beta chain</fullName>
    </alternativeName>
</protein>
<feature type="non-terminal residue" evidence="11">
    <location>
        <position position="508"/>
    </location>
</feature>
<dbReference type="InterPro" id="IPR005093">
    <property type="entry name" value="RNArep_beta"/>
</dbReference>
<keyword evidence="3" id="KW-0808">Transferase</keyword>
<feature type="binding site" evidence="9">
    <location>
        <position position="421"/>
    </location>
    <ligand>
        <name>Mg(2+)</name>
        <dbReference type="ChEBI" id="CHEBI:18420"/>
        <label>2</label>
    </ligand>
</feature>
<keyword evidence="12" id="KW-1185">Reference proteome</keyword>
<dbReference type="KEGG" id="vg:80398657"/>
<dbReference type="InterPro" id="IPR007096">
    <property type="entry name" value="RNA-dir_Rpol_cat_phage"/>
</dbReference>
<dbReference type="GeneID" id="80398657"/>
<sequence>MGSTETSVNLDNASKRRVKRETEALIQMGSAFQLTEADYLEVAKVMWASLDTPISLSCALLLKYQEYEQLVTRTVRPQDYCDVPLVSSWCSPLQFRDDYLAVSVLAKWPNFEHADLDPVGACEGADLAAEIHCRKTNERLARVRFSPRGDEAAYLHLMFRMQADISRVLGAFHPTEWLEACRFGPGKASAQTGTIDYEKLLSQPSVTADFAALGAALLAESTPWLEAVSGVAPDVFSHECGEEEMVYRFDMTLEPGDRNRMVPKNAKTMRGIRPQPGLNVFAQLGIGEMIRHRLRLNGLDLDNQTPNQHLAQKGSLRGSTLVTVDLKGASGHIARRLPPFLLETANPGWLHAMQLTRTTRMLPHGASDEAAKSDAAWVPMESFSAMGNGYTFELETLIFWAAVRACRQKVQDDAPYRVYGDDIICGCKTADLLLPFLDFLGFPLNLKKTFLEGPFRESCGADWWDGTNVRPIFFSVTAEEIHEDNENGTSILRWLQTCNAIRRLARAR</sequence>
<keyword evidence="4" id="KW-0548">Nucleotidyltransferase</keyword>
<feature type="binding site" evidence="9">
    <location>
        <position position="325"/>
    </location>
    <ligand>
        <name>Mg(2+)</name>
        <dbReference type="ChEBI" id="CHEBI:18420"/>
        <label>2</label>
    </ligand>
</feature>
<dbReference type="EC" id="2.7.7.48" evidence="1"/>
<dbReference type="Proteomes" id="UP000678025">
    <property type="component" value="Segment"/>
</dbReference>
<evidence type="ECO:0000256" key="7">
    <source>
        <dbReference type="ARBA" id="ARBA00030248"/>
    </source>
</evidence>
<evidence type="ECO:0000256" key="1">
    <source>
        <dbReference type="ARBA" id="ARBA00012494"/>
    </source>
</evidence>
<dbReference type="InterPro" id="IPR043502">
    <property type="entry name" value="DNA/RNA_pol_sf"/>
</dbReference>
<evidence type="ECO:0000256" key="5">
    <source>
        <dbReference type="ARBA" id="ARBA00022741"/>
    </source>
</evidence>
<gene>
    <name evidence="11" type="primary">SRR6960799_19_3</name>
</gene>
<comment type="cofactor">
    <cofactor evidence="9">
        <name>Mg(2+)</name>
        <dbReference type="ChEBI" id="CHEBI:18420"/>
    </cofactor>
    <text evidence="9">Binds 2 Mg(2+) per subunit.</text>
</comment>
<organism evidence="11 12">
    <name type="scientific">ssRNA phage SRR6960799_19</name>
    <dbReference type="NCBI Taxonomy" id="2786575"/>
    <lineage>
        <taxon>Viruses</taxon>
        <taxon>Riboviria</taxon>
        <taxon>Orthornavirae</taxon>
        <taxon>Lenarviricota</taxon>
        <taxon>Leviviricetes</taxon>
        <taxon>Norzivirales</taxon>
        <taxon>Fiersviridae</taxon>
        <taxon>Nadsecevirus</taxon>
        <taxon>Nadsecevirus borborocola</taxon>
    </lineage>
</organism>
<reference evidence="11" key="1">
    <citation type="submission" date="2020-09" db="EMBL/GenBank/DDBJ databases">
        <title>Leviviricetes taxonomy.</title>
        <authorList>
            <person name="Stockdale S.R."/>
            <person name="Callanan J."/>
            <person name="Adriaenssens E.M."/>
            <person name="Kuhn J.H."/>
            <person name="Rumnieks J."/>
            <person name="Shkoporov A."/>
            <person name="Draper L.A."/>
            <person name="Ross P."/>
            <person name="Hill C."/>
        </authorList>
    </citation>
    <scope>NUCLEOTIDE SEQUENCE</scope>
</reference>
<keyword evidence="6" id="KW-0693">Viral RNA replication</keyword>
<dbReference type="GO" id="GO:0046872">
    <property type="term" value="F:metal ion binding"/>
    <property type="evidence" value="ECO:0007669"/>
    <property type="project" value="UniProtKB-KW"/>
</dbReference>
<comment type="catalytic activity">
    <reaction evidence="8">
        <text>RNA(n) + a ribonucleoside 5'-triphosphate = RNA(n+1) + diphosphate</text>
        <dbReference type="Rhea" id="RHEA:21248"/>
        <dbReference type="Rhea" id="RHEA-COMP:14527"/>
        <dbReference type="Rhea" id="RHEA-COMP:17342"/>
        <dbReference type="ChEBI" id="CHEBI:33019"/>
        <dbReference type="ChEBI" id="CHEBI:61557"/>
        <dbReference type="ChEBI" id="CHEBI:140395"/>
        <dbReference type="EC" id="2.7.7.48"/>
    </reaction>
</comment>
<keyword evidence="9" id="KW-0460">Magnesium</keyword>
<dbReference type="PROSITE" id="PS50522">
    <property type="entry name" value="RDRP_PHAGE"/>
    <property type="match status" value="1"/>
</dbReference>
<name>A0A8S5L472_9VIRU</name>
<proteinExistence type="predicted"/>
<dbReference type="GO" id="GO:0000166">
    <property type="term" value="F:nucleotide binding"/>
    <property type="evidence" value="ECO:0007669"/>
    <property type="project" value="UniProtKB-KW"/>
</dbReference>
<dbReference type="GO" id="GO:0003968">
    <property type="term" value="F:RNA-directed RNA polymerase activity"/>
    <property type="evidence" value="ECO:0007669"/>
    <property type="project" value="UniProtKB-KW"/>
</dbReference>
<dbReference type="EMBL" id="BK014070">
    <property type="protein sequence ID" value="DAD52323.1"/>
    <property type="molecule type" value="Genomic_RNA"/>
</dbReference>
<evidence type="ECO:0000313" key="11">
    <source>
        <dbReference type="EMBL" id="DAD52323.1"/>
    </source>
</evidence>
<dbReference type="SUPFAM" id="SSF56672">
    <property type="entry name" value="DNA/RNA polymerases"/>
    <property type="match status" value="1"/>
</dbReference>
<evidence type="ECO:0000259" key="10">
    <source>
        <dbReference type="PROSITE" id="PS50522"/>
    </source>
</evidence>
<evidence type="ECO:0000256" key="3">
    <source>
        <dbReference type="ARBA" id="ARBA00022679"/>
    </source>
</evidence>
<dbReference type="Pfam" id="PF03431">
    <property type="entry name" value="RNA_replicase_B"/>
    <property type="match status" value="1"/>
</dbReference>
<evidence type="ECO:0000313" key="12">
    <source>
        <dbReference type="Proteomes" id="UP000678025"/>
    </source>
</evidence>